<dbReference type="EMBL" id="CM037151">
    <property type="protein sequence ID" value="KAH7845044.1"/>
    <property type="molecule type" value="Genomic_DNA"/>
</dbReference>
<sequence length="1399" mass="152049">MASPGNPNQVVGGGQFDMAKFFNPSPANPILQNPNSTTNLPSYTPPTPFSYPPPTGPYSYSPQPPQFNNHLQHHPPPPVTNMLHQRSVSYPTPPLQPPPTQNPNAGAKLMALLGAPPSNLDIPQQQPAVPMVPNQPFSYGSSEFSMPPNVPVLPSMSNLNSAMNMHSGPMRMPSSKMPKGRHLIGDHVVYDIDSRLEGEVQPQLEVTPITKYVSDPGLVLGRQIAVNKTYICYGLKMGNVRVLNINTASRSLLKGLAQRVTDMAFFAEDVHLLASASVDGRVYIWKITEGPDEEDKPQITGKLVIGVQIVGEGESVHPRVCWHCHKQEVLVVGIGRRVLRIDTTKVGKGEVCSAENPLMCNVDNLIDGVQHVGEHEGEVTDLSMCQWMTTRLVSASTDGTIKIWEDRRQQPLVVLRPHDGQPVNSVTFLTAPHRPDHIVLITGGPMNREVKIWTLASEEGWLLPSDAEAWRCTQALDLKSSAESRIEVSFFNQVVTLSQAGLLLLANAKKNAIYAVHFEYGPNPAATRMDYIAEFTVTMPILSFTGTSDLLPRGEQNVQVYCVQTQAIQQYALDLSQCLPPPLDNMVLEKSESIVLREATSTEGFPTLEPSGSKITEIPLASSAPKLYMHDSGSENAPEMRHISSSGSMDATTSVDFVTSSLESRPIASPTVAGNIDISCVASPPLPLSPRLSRKLSGLGSPAYGFEPGPVVDRGGDQQIVEYSVDRQMDTVLSNLSDVPSLDDGTKNDENNVVRDDDTSVVLNQPIKFKHPTHLVTPSEILMASSSSETDYVTEQKSGGEANIHDVVVNSDMRNVEVDVKVVGETIFSQNNQIGSQAESPNPVPGNKERAFYSQASDLGIEMAKECCALSFDIYNVEESRQLDRTNFCDALAQTSNAEDILESGNDITGKNVGSAIPAAVPLQVAPTTKGKKQKGKNAQGSGPLSPSPSTFNSTDSSSEPAVSSSIPSAEAVFTQIIKMEEMLNQLTTTQKELQKQITTLNADPVSREGRRLETSLGKNMEKAVKANCDALWARFQEEIAKLEKSGRERTQQITGVITNCINKDLPALMEKTVKKELSGIGPNVARTIPPVIEKTASVAIADAFQRGVGDKAVNQLEKSVNSKLEAAVARQIQAQFQTSGKQALQDSLKSSLEASVIPAFEMSCKAMFEQVDATFQKGMAEHTNAAQQQFDSTHSPLALTLRDAIDSASSLTQTLSGEFADGQRKLLALAANSKVVNPLVTQLSNGPLGGLHDKIEAPWDPTTEISRLISEHKYEEAFNIALQRSDVSIVSWLCSQVDLQRILLMVPLPLSQGVLLSLLQQIACDISKDTSRKFKWMTEVAVAINPADPMISMHVRPIFEQVYQIVNHHRSLPTTSSADITSTRVVIHVLNSMLMACK</sequence>
<evidence type="ECO:0000313" key="1">
    <source>
        <dbReference type="EMBL" id="KAH7845044.1"/>
    </source>
</evidence>
<proteinExistence type="predicted"/>
<organism evidence="1 2">
    <name type="scientific">Vaccinium darrowii</name>
    <dbReference type="NCBI Taxonomy" id="229202"/>
    <lineage>
        <taxon>Eukaryota</taxon>
        <taxon>Viridiplantae</taxon>
        <taxon>Streptophyta</taxon>
        <taxon>Embryophyta</taxon>
        <taxon>Tracheophyta</taxon>
        <taxon>Spermatophyta</taxon>
        <taxon>Magnoliopsida</taxon>
        <taxon>eudicotyledons</taxon>
        <taxon>Gunneridae</taxon>
        <taxon>Pentapetalae</taxon>
        <taxon>asterids</taxon>
        <taxon>Ericales</taxon>
        <taxon>Ericaceae</taxon>
        <taxon>Vaccinioideae</taxon>
        <taxon>Vaccinieae</taxon>
        <taxon>Vaccinium</taxon>
    </lineage>
</organism>
<protein>
    <submittedName>
        <fullName evidence="1">Uncharacterized protein</fullName>
    </submittedName>
</protein>
<reference evidence="1 2" key="1">
    <citation type="journal article" date="2021" name="Hortic Res">
        <title>High-quality reference genome and annotation aids understanding of berry development for evergreen blueberry (Vaccinium darrowii).</title>
        <authorList>
            <person name="Yu J."/>
            <person name="Hulse-Kemp A.M."/>
            <person name="Babiker E."/>
            <person name="Staton M."/>
        </authorList>
    </citation>
    <scope>NUCLEOTIDE SEQUENCE [LARGE SCALE GENOMIC DNA]</scope>
    <source>
        <strain evidence="2">cv. NJ 8807/NJ 8810</strain>
        <tissue evidence="1">Young leaf</tissue>
    </source>
</reference>
<keyword evidence="2" id="KW-1185">Reference proteome</keyword>
<evidence type="ECO:0000313" key="2">
    <source>
        <dbReference type="Proteomes" id="UP000828048"/>
    </source>
</evidence>
<name>A0ACB7XWC3_9ERIC</name>
<comment type="caution">
    <text evidence="1">The sequence shown here is derived from an EMBL/GenBank/DDBJ whole genome shotgun (WGS) entry which is preliminary data.</text>
</comment>
<accession>A0ACB7XWC3</accession>
<dbReference type="Proteomes" id="UP000828048">
    <property type="component" value="Chromosome 1"/>
</dbReference>
<gene>
    <name evidence="1" type="ORF">Vadar_034571</name>
</gene>